<dbReference type="Gene3D" id="6.20.190.10">
    <property type="entry name" value="Nutrient germinant receptor protein C, domain 1"/>
    <property type="match status" value="1"/>
</dbReference>
<comment type="caution">
    <text evidence="10">The sequence shown here is derived from an EMBL/GenBank/DDBJ whole genome shotgun (WGS) entry which is preliminary data.</text>
</comment>
<name>A0ABS1J4X0_9BACL</name>
<evidence type="ECO:0000313" key="10">
    <source>
        <dbReference type="EMBL" id="MBL0385314.1"/>
    </source>
</evidence>
<dbReference type="InterPro" id="IPR038501">
    <property type="entry name" value="Spore_GerAC_C_sf"/>
</dbReference>
<gene>
    <name evidence="10" type="ORF">JJB07_01530</name>
</gene>
<feature type="domain" description="Spore germination GerAC-like C-terminal" evidence="8">
    <location>
        <begin position="223"/>
        <end position="386"/>
    </location>
</feature>
<keyword evidence="5" id="KW-0472">Membrane</keyword>
<evidence type="ECO:0000313" key="11">
    <source>
        <dbReference type="Proteomes" id="UP000602284"/>
    </source>
</evidence>
<dbReference type="EMBL" id="JAEQNB010000001">
    <property type="protein sequence ID" value="MBL0385314.1"/>
    <property type="molecule type" value="Genomic_DNA"/>
</dbReference>
<evidence type="ECO:0000256" key="6">
    <source>
        <dbReference type="ARBA" id="ARBA00023139"/>
    </source>
</evidence>
<keyword evidence="6" id="KW-0564">Palmitate</keyword>
<keyword evidence="11" id="KW-1185">Reference proteome</keyword>
<proteinExistence type="inferred from homology"/>
<dbReference type="Gene3D" id="3.30.300.210">
    <property type="entry name" value="Nutrient germinant receptor protein C, domain 3"/>
    <property type="match status" value="1"/>
</dbReference>
<evidence type="ECO:0000256" key="2">
    <source>
        <dbReference type="ARBA" id="ARBA00007886"/>
    </source>
</evidence>
<accession>A0ABS1J4X0</accession>
<dbReference type="RefSeq" id="WP_201630540.1">
    <property type="nucleotide sequence ID" value="NZ_JAEQNB010000001.1"/>
</dbReference>
<keyword evidence="4" id="KW-0732">Signal</keyword>
<evidence type="ECO:0000256" key="3">
    <source>
        <dbReference type="ARBA" id="ARBA00022544"/>
    </source>
</evidence>
<keyword evidence="3" id="KW-0309">Germination</keyword>
<reference evidence="10 11" key="1">
    <citation type="submission" date="2021-01" db="EMBL/GenBank/DDBJ databases">
        <title>Tumebacillus sp. strain ITR2 16S ribosomal RNA gene Genome sequencing and assembly.</title>
        <authorList>
            <person name="Kang M."/>
        </authorList>
    </citation>
    <scope>NUCLEOTIDE SEQUENCE [LARGE SCALE GENOMIC DNA]</scope>
    <source>
        <strain evidence="10 11">ITR2</strain>
    </source>
</reference>
<protein>
    <submittedName>
        <fullName evidence="10">Ger(X)C family spore germination protein</fullName>
    </submittedName>
</protein>
<dbReference type="InterPro" id="IPR008844">
    <property type="entry name" value="Spore_GerAC-like"/>
</dbReference>
<dbReference type="NCBIfam" id="TIGR02887">
    <property type="entry name" value="spore_ger_x_C"/>
    <property type="match status" value="1"/>
</dbReference>
<evidence type="ECO:0000256" key="1">
    <source>
        <dbReference type="ARBA" id="ARBA00004635"/>
    </source>
</evidence>
<organism evidence="10 11">
    <name type="scientific">Tumebacillus amylolyticus</name>
    <dbReference type="NCBI Taxonomy" id="2801339"/>
    <lineage>
        <taxon>Bacteria</taxon>
        <taxon>Bacillati</taxon>
        <taxon>Bacillota</taxon>
        <taxon>Bacilli</taxon>
        <taxon>Bacillales</taxon>
        <taxon>Alicyclobacillaceae</taxon>
        <taxon>Tumebacillus</taxon>
    </lineage>
</organism>
<comment type="similarity">
    <text evidence="2">Belongs to the GerABKC lipoprotein family.</text>
</comment>
<evidence type="ECO:0000259" key="8">
    <source>
        <dbReference type="Pfam" id="PF05504"/>
    </source>
</evidence>
<dbReference type="InterPro" id="IPR057336">
    <property type="entry name" value="GerAC_N"/>
</dbReference>
<feature type="domain" description="Spore germination protein N-terminal" evidence="9">
    <location>
        <begin position="32"/>
        <end position="204"/>
    </location>
</feature>
<dbReference type="Pfam" id="PF05504">
    <property type="entry name" value="Spore_GerAC"/>
    <property type="match status" value="1"/>
</dbReference>
<evidence type="ECO:0000256" key="7">
    <source>
        <dbReference type="ARBA" id="ARBA00023288"/>
    </source>
</evidence>
<dbReference type="PANTHER" id="PTHR35789">
    <property type="entry name" value="SPORE GERMINATION PROTEIN B3"/>
    <property type="match status" value="1"/>
</dbReference>
<evidence type="ECO:0000259" key="9">
    <source>
        <dbReference type="Pfam" id="PF25198"/>
    </source>
</evidence>
<evidence type="ECO:0000256" key="5">
    <source>
        <dbReference type="ARBA" id="ARBA00023136"/>
    </source>
</evidence>
<dbReference type="Pfam" id="PF25198">
    <property type="entry name" value="Spore_GerAC_N"/>
    <property type="match status" value="1"/>
</dbReference>
<dbReference type="InterPro" id="IPR046953">
    <property type="entry name" value="Spore_GerAC-like_C"/>
</dbReference>
<sequence>MSSSKKKTLGNSSRLLLILILSTLPFSFGCWDRTEINDIAIVVSTAFDLDPDGKYRVTCQMALPGQMGGSNGGGGGTSGQKSYYVDSETGNTIREANARQQARLSRQLFFAHRRVLIIGEELAKQGIREIFDVVARVPENRLTSNIVIAKGKGYDLLNAQPQFERFSAEAMREILQSDNMIEINMKDVAQELSQVGTDPLIPLMMPVQTTKGKQKSTETQFIGYAQFHDDRYVGPIQDEAAQGIYWIRQRFKPYTTSFENKQFGKIAINVYKGKSEVIPHLGSDHITFDVRINANCYITEAEQGIDFGMSENIQKVEGVFDQKIKQSVQAAIAEIKNHKSDSGQLGLVIARNYPRQWQDKYEKHWYAELQKAEFKISVNTEVARVGLISENIAKKEVTE</sequence>
<keyword evidence="7" id="KW-0449">Lipoprotein</keyword>
<dbReference type="PANTHER" id="PTHR35789:SF1">
    <property type="entry name" value="SPORE GERMINATION PROTEIN B3"/>
    <property type="match status" value="1"/>
</dbReference>
<dbReference type="Proteomes" id="UP000602284">
    <property type="component" value="Unassembled WGS sequence"/>
</dbReference>
<evidence type="ECO:0000256" key="4">
    <source>
        <dbReference type="ARBA" id="ARBA00022729"/>
    </source>
</evidence>
<comment type="subcellular location">
    <subcellularLocation>
        <location evidence="1">Membrane</location>
        <topology evidence="1">Lipid-anchor</topology>
    </subcellularLocation>
</comment>
<dbReference type="PROSITE" id="PS51257">
    <property type="entry name" value="PROKAR_LIPOPROTEIN"/>
    <property type="match status" value="1"/>
</dbReference>